<evidence type="ECO:0000313" key="3">
    <source>
        <dbReference type="EMBL" id="AKV80952.1"/>
    </source>
</evidence>
<dbReference type="PATRIC" id="fig|43687.7.peg.1287"/>
<proteinExistence type="predicted"/>
<dbReference type="EMBL" id="CP008822">
    <property type="protein sequence ID" value="AIM27335.1"/>
    <property type="molecule type" value="Genomic_DNA"/>
</dbReference>
<evidence type="ECO:0000313" key="1">
    <source>
        <dbReference type="EMBL" id="AIM27335.1"/>
    </source>
</evidence>
<gene>
    <name evidence="1" type="ORF">HA72_1188</name>
    <name evidence="2" type="ORF">MsedC_1206</name>
    <name evidence="3" type="ORF">MsedD_1207</name>
</gene>
<reference evidence="1 4" key="1">
    <citation type="journal article" date="2014" name="J. Bacteriol.">
        <title>Role of an Archaeal PitA Transporter in the Copper and Arsenic Resistance of Metallosphaera sedula, an Extreme Thermoacidophile.</title>
        <authorList>
            <person name="McCarthy S."/>
            <person name="Ai C."/>
            <person name="Wheaton G."/>
            <person name="Tevatia R."/>
            <person name="Eckrich V."/>
            <person name="Kelly R."/>
            <person name="Blum P."/>
        </authorList>
    </citation>
    <scope>NUCLEOTIDE SEQUENCE [LARGE SCALE GENOMIC DNA]</scope>
    <source>
        <strain evidence="1 4">CuR1</strain>
    </source>
</reference>
<evidence type="ECO:0000313" key="2">
    <source>
        <dbReference type="EMBL" id="AKV78707.1"/>
    </source>
</evidence>
<dbReference type="EMBL" id="CP012175">
    <property type="protein sequence ID" value="AKV80952.1"/>
    <property type="molecule type" value="Genomic_DNA"/>
</dbReference>
<dbReference type="Proteomes" id="UP000062398">
    <property type="component" value="Chromosome"/>
</dbReference>
<name>A0A088E7M4_9CREN</name>
<organism evidence="1 4">
    <name type="scientific">Metallosphaera sedula</name>
    <dbReference type="NCBI Taxonomy" id="43687"/>
    <lineage>
        <taxon>Archaea</taxon>
        <taxon>Thermoproteota</taxon>
        <taxon>Thermoprotei</taxon>
        <taxon>Sulfolobales</taxon>
        <taxon>Sulfolobaceae</taxon>
        <taxon>Metallosphaera</taxon>
    </lineage>
</organism>
<evidence type="ECO:0000313" key="5">
    <source>
        <dbReference type="Proteomes" id="UP000061362"/>
    </source>
</evidence>
<sequence length="557" mass="62432">MSERKMKDVVNPIIVVNLSRERVEETNRTDKIYEKDSLSRREESIQILRTIPKFYFFAHININPNFNSSLSFPNPSRLKVSHPRIKIASWKPLALPKLNDSISLPSTTLYRTVHTIFIRDHWEPATVYLNGKVALPQPFKPSVSVLRPLFSTWGYHSQIQLNGSLTQNISQQLKDMPTTQRPMTVSHDPGNPGGDSEELDLLDKFTKLLTGVGSAFSDRWQHIWIYDCDPLKDTLAMIAVELMNVADKRTIPVFVNVSASEMDPLLSYFLLGNEGVYVLEGTVQDQARVGRIKERLRRSFGSGLVYVIASKEFHDEILSMAETGGPNREPMESAREVKSFECNKILNLVRWLTLISSGFSAPPELADLTTGHRLLYSKVLDKADSLLREMEAKIPGLALLDRPNAGEGRESMDHRLLKRLALYDLVSNRGIDVNKVYVEGVGIHGRLSECGELVPDLFVETLGLAIDVKTSYGALPADELSEAVEKYSKCGRVEVVFRPLPALLFLKDIVAKLKAYRETGVKVSVKIPAMTEGRPSLIDLADAFKRLKAMGLVKADS</sequence>
<dbReference type="AlphaFoldDB" id="A0A088E7M4"/>
<reference evidence="5 6" key="2">
    <citation type="journal article" date="2015" name="Genome Announc.">
        <title>Complete Genome Sequences of Evolved Arsenate-Resistant Metallosphaera sedula Strains.</title>
        <authorList>
            <person name="Ai C."/>
            <person name="McCarthy S."/>
            <person name="Schackwitz W."/>
            <person name="Martin J."/>
            <person name="Lipzen A."/>
            <person name="Blum P."/>
        </authorList>
    </citation>
    <scope>NUCLEOTIDE SEQUENCE [LARGE SCALE GENOMIC DNA]</scope>
    <source>
        <strain evidence="2 6">ARS120-1</strain>
        <strain evidence="3 5">ARS120-2</strain>
    </source>
</reference>
<dbReference type="EMBL" id="CP012174">
    <property type="protein sequence ID" value="AKV78707.1"/>
    <property type="molecule type" value="Genomic_DNA"/>
</dbReference>
<dbReference type="Proteomes" id="UP000061362">
    <property type="component" value="Chromosome"/>
</dbReference>
<accession>A0A088E7M4</accession>
<protein>
    <submittedName>
        <fullName evidence="1">Uncharacterized protein</fullName>
    </submittedName>
</protein>
<evidence type="ECO:0000313" key="4">
    <source>
        <dbReference type="Proteomes" id="UP000029084"/>
    </source>
</evidence>
<dbReference type="Proteomes" id="UP000029084">
    <property type="component" value="Chromosome"/>
</dbReference>
<evidence type="ECO:0000313" key="6">
    <source>
        <dbReference type="Proteomes" id="UP000062398"/>
    </source>
</evidence>